<feature type="transmembrane region" description="Helical" evidence="1">
    <location>
        <begin position="157"/>
        <end position="176"/>
    </location>
</feature>
<keyword evidence="1" id="KW-0812">Transmembrane</keyword>
<keyword evidence="1" id="KW-0472">Membrane</keyword>
<dbReference type="AlphaFoldDB" id="A0A6M3IVQ7"/>
<gene>
    <name evidence="2" type="ORF">MM415B00921_0023</name>
</gene>
<name>A0A6M3IVQ7_9ZZZZ</name>
<organism evidence="2">
    <name type="scientific">viral metagenome</name>
    <dbReference type="NCBI Taxonomy" id="1070528"/>
    <lineage>
        <taxon>unclassified sequences</taxon>
        <taxon>metagenomes</taxon>
        <taxon>organismal metagenomes</taxon>
    </lineage>
</organism>
<dbReference type="EMBL" id="MT141445">
    <property type="protein sequence ID" value="QJA61570.1"/>
    <property type="molecule type" value="Genomic_DNA"/>
</dbReference>
<evidence type="ECO:0000256" key="1">
    <source>
        <dbReference type="SAM" id="Phobius"/>
    </source>
</evidence>
<accession>A0A6M3IVQ7</accession>
<evidence type="ECO:0000313" key="2">
    <source>
        <dbReference type="EMBL" id="QJA61570.1"/>
    </source>
</evidence>
<feature type="transmembrane region" description="Helical" evidence="1">
    <location>
        <begin position="119"/>
        <end position="136"/>
    </location>
</feature>
<sequence length="183" mass="19418">MVILSIILVLSVGVVSGILAALTGSGAPKYLRRFIMPGITTVAGVIATFNPLAILLFTRSLFISAGYGIPDSTDDGSSLGKFWMGLVSNPRIAGILTRASLGIGEAIATVPIPFITGEWVPWAICGVFLVTSWVISEVRKDEGMIRIFGWELSMEEIILHGTNSAMIMTLIITSVGKGGYNSL</sequence>
<keyword evidence="1" id="KW-1133">Transmembrane helix</keyword>
<feature type="transmembrane region" description="Helical" evidence="1">
    <location>
        <begin position="34"/>
        <end position="57"/>
    </location>
</feature>
<reference evidence="2" key="1">
    <citation type="submission" date="2020-03" db="EMBL/GenBank/DDBJ databases">
        <title>The deep terrestrial virosphere.</title>
        <authorList>
            <person name="Holmfeldt K."/>
            <person name="Nilsson E."/>
            <person name="Simone D."/>
            <person name="Lopez-Fernandez M."/>
            <person name="Wu X."/>
            <person name="de Brujin I."/>
            <person name="Lundin D."/>
            <person name="Andersson A."/>
            <person name="Bertilsson S."/>
            <person name="Dopson M."/>
        </authorList>
    </citation>
    <scope>NUCLEOTIDE SEQUENCE</scope>
    <source>
        <strain evidence="2">MM415B00921</strain>
    </source>
</reference>
<proteinExistence type="predicted"/>
<feature type="transmembrane region" description="Helical" evidence="1">
    <location>
        <begin position="6"/>
        <end position="22"/>
    </location>
</feature>
<protein>
    <submittedName>
        <fullName evidence="2">Uncharacterized protein</fullName>
    </submittedName>
</protein>